<dbReference type="GO" id="GO:0031177">
    <property type="term" value="F:phosphopantetheine binding"/>
    <property type="evidence" value="ECO:0007669"/>
    <property type="project" value="InterPro"/>
</dbReference>
<dbReference type="InterPro" id="IPR020806">
    <property type="entry name" value="PKS_PP-bd"/>
</dbReference>
<evidence type="ECO:0000259" key="6">
    <source>
        <dbReference type="PROSITE" id="PS50075"/>
    </source>
</evidence>
<dbReference type="InterPro" id="IPR020841">
    <property type="entry name" value="PKS_Beta-ketoAc_synthase_dom"/>
</dbReference>
<dbReference type="InterPro" id="IPR016035">
    <property type="entry name" value="Acyl_Trfase/lysoPLipase"/>
</dbReference>
<evidence type="ECO:0000313" key="10">
    <source>
        <dbReference type="Proteomes" id="UP001150942"/>
    </source>
</evidence>
<dbReference type="Gene3D" id="3.40.50.1820">
    <property type="entry name" value="alpha/beta hydrolase"/>
    <property type="match status" value="1"/>
</dbReference>
<dbReference type="InterPro" id="IPR009081">
    <property type="entry name" value="PP-bd_ACP"/>
</dbReference>
<evidence type="ECO:0000256" key="2">
    <source>
        <dbReference type="ARBA" id="ARBA00022553"/>
    </source>
</evidence>
<dbReference type="GO" id="GO:0004312">
    <property type="term" value="F:fatty acid synthase activity"/>
    <property type="evidence" value="ECO:0007669"/>
    <property type="project" value="TreeGrafter"/>
</dbReference>
<dbReference type="Pfam" id="PF16073">
    <property type="entry name" value="SAT"/>
    <property type="match status" value="1"/>
</dbReference>
<dbReference type="PROSITE" id="PS52004">
    <property type="entry name" value="KS3_2"/>
    <property type="match status" value="1"/>
</dbReference>
<proteinExistence type="predicted"/>
<dbReference type="InterPro" id="IPR016036">
    <property type="entry name" value="Malonyl_transacylase_ACP-bd"/>
</dbReference>
<dbReference type="SMART" id="SM00825">
    <property type="entry name" value="PKS_KS"/>
    <property type="match status" value="1"/>
</dbReference>
<feature type="region of interest" description="Disordered" evidence="5">
    <location>
        <begin position="1275"/>
        <end position="1307"/>
    </location>
</feature>
<dbReference type="Proteomes" id="UP001150942">
    <property type="component" value="Unassembled WGS sequence"/>
</dbReference>
<dbReference type="GO" id="GO:0006633">
    <property type="term" value="P:fatty acid biosynthetic process"/>
    <property type="evidence" value="ECO:0007669"/>
    <property type="project" value="TreeGrafter"/>
</dbReference>
<evidence type="ECO:0008006" key="11">
    <source>
        <dbReference type="Google" id="ProtNLM"/>
    </source>
</evidence>
<dbReference type="PANTHER" id="PTHR43775:SF40">
    <property type="entry name" value="NORSOLORINIC ACID SYNTHASE STCA"/>
    <property type="match status" value="1"/>
</dbReference>
<feature type="domain" description="Carrier" evidence="6">
    <location>
        <begin position="1908"/>
        <end position="1987"/>
    </location>
</feature>
<dbReference type="Gene3D" id="3.30.70.3290">
    <property type="match status" value="1"/>
</dbReference>
<dbReference type="Pfam" id="PF00975">
    <property type="entry name" value="Thioesterase"/>
    <property type="match status" value="1"/>
</dbReference>
<dbReference type="Gene3D" id="3.10.129.110">
    <property type="entry name" value="Polyketide synthase dehydratase"/>
    <property type="match status" value="1"/>
</dbReference>
<dbReference type="InterPro" id="IPR032088">
    <property type="entry name" value="SAT"/>
</dbReference>
<feature type="active site" description="Proton donor; for dehydratase activity" evidence="4">
    <location>
        <position position="1534"/>
    </location>
</feature>
<dbReference type="InterPro" id="IPR014031">
    <property type="entry name" value="Ketoacyl_synth_C"/>
</dbReference>
<feature type="compositionally biased region" description="Polar residues" evidence="5">
    <location>
        <begin position="1993"/>
        <end position="2010"/>
    </location>
</feature>
<feature type="compositionally biased region" description="Low complexity" evidence="5">
    <location>
        <begin position="1852"/>
        <end position="1864"/>
    </location>
</feature>
<keyword evidence="2" id="KW-0597">Phosphoprotein</keyword>
<dbReference type="OrthoDB" id="329835at2759"/>
<evidence type="ECO:0000313" key="9">
    <source>
        <dbReference type="EMBL" id="KAJ5193547.1"/>
    </source>
</evidence>
<keyword evidence="10" id="KW-1185">Reference proteome</keyword>
<feature type="region of interest" description="C-terminal hotdog fold" evidence="4">
    <location>
        <begin position="1474"/>
        <end position="1621"/>
    </location>
</feature>
<dbReference type="Pfam" id="PF00550">
    <property type="entry name" value="PP-binding"/>
    <property type="match status" value="2"/>
</dbReference>
<dbReference type="InterPro" id="IPR014043">
    <property type="entry name" value="Acyl_transferase_dom"/>
</dbReference>
<dbReference type="InterPro" id="IPR050091">
    <property type="entry name" value="PKS_NRPS_Biosynth_Enz"/>
</dbReference>
<dbReference type="CDD" id="cd00833">
    <property type="entry name" value="PKS"/>
    <property type="match status" value="1"/>
</dbReference>
<dbReference type="EMBL" id="JAPQKQ010000006">
    <property type="protein sequence ID" value="KAJ5193547.1"/>
    <property type="molecule type" value="Genomic_DNA"/>
</dbReference>
<evidence type="ECO:0000256" key="4">
    <source>
        <dbReference type="PROSITE-ProRule" id="PRU01363"/>
    </source>
</evidence>
<dbReference type="InterPro" id="IPR036736">
    <property type="entry name" value="ACP-like_sf"/>
</dbReference>
<feature type="region of interest" description="Disordered" evidence="5">
    <location>
        <begin position="1841"/>
        <end position="1867"/>
    </location>
</feature>
<dbReference type="FunFam" id="3.40.50.1820:FF:000116">
    <property type="entry name" value="Sterigmatocystin biosynthesis polyketide synthase"/>
    <property type="match status" value="1"/>
</dbReference>
<name>A0A9W9JC90_9EURO</name>
<dbReference type="InterPro" id="IPR042104">
    <property type="entry name" value="PKS_dehydratase_sf"/>
</dbReference>
<dbReference type="InterPro" id="IPR016039">
    <property type="entry name" value="Thiolase-like"/>
</dbReference>
<feature type="compositionally biased region" description="Low complexity" evidence="5">
    <location>
        <begin position="1281"/>
        <end position="1290"/>
    </location>
</feature>
<dbReference type="FunFam" id="1.10.1200.10:FF:000011">
    <property type="entry name" value="Sterigmatocystin biosynthesis polyketide synthase"/>
    <property type="match status" value="2"/>
</dbReference>
<accession>A0A9W9JC90</accession>
<feature type="region of interest" description="N-terminal hotdog fold" evidence="4">
    <location>
        <begin position="1310"/>
        <end position="1447"/>
    </location>
</feature>
<dbReference type="PROSITE" id="PS50075">
    <property type="entry name" value="CARRIER"/>
    <property type="match status" value="2"/>
</dbReference>
<comment type="caution">
    <text evidence="9">The sequence shown here is derived from an EMBL/GenBank/DDBJ whole genome shotgun (WGS) entry which is preliminary data.</text>
</comment>
<dbReference type="InterPro" id="IPR001227">
    <property type="entry name" value="Ac_transferase_dom_sf"/>
</dbReference>
<protein>
    <recommendedName>
        <fullName evidence="11">Polyketide synthase</fullName>
    </recommendedName>
</protein>
<evidence type="ECO:0000256" key="1">
    <source>
        <dbReference type="ARBA" id="ARBA00022450"/>
    </source>
</evidence>
<dbReference type="PANTHER" id="PTHR43775">
    <property type="entry name" value="FATTY ACID SYNTHASE"/>
    <property type="match status" value="1"/>
</dbReference>
<dbReference type="SUPFAM" id="SSF47336">
    <property type="entry name" value="ACP-like"/>
    <property type="match status" value="2"/>
</dbReference>
<feature type="region of interest" description="Disordered" evidence="5">
    <location>
        <begin position="1627"/>
        <end position="1705"/>
    </location>
</feature>
<dbReference type="SMART" id="SM00823">
    <property type="entry name" value="PKS_PP"/>
    <property type="match status" value="2"/>
</dbReference>
<dbReference type="SUPFAM" id="SSF53901">
    <property type="entry name" value="Thiolase-like"/>
    <property type="match status" value="1"/>
</dbReference>
<reference evidence="9" key="1">
    <citation type="submission" date="2022-11" db="EMBL/GenBank/DDBJ databases">
        <authorList>
            <person name="Petersen C."/>
        </authorList>
    </citation>
    <scope>NUCLEOTIDE SEQUENCE</scope>
    <source>
        <strain evidence="9">IBT 20477</strain>
    </source>
</reference>
<dbReference type="GO" id="GO:0017000">
    <property type="term" value="P:antibiotic biosynthetic process"/>
    <property type="evidence" value="ECO:0007669"/>
    <property type="project" value="UniProtKB-ARBA"/>
</dbReference>
<dbReference type="Gene3D" id="3.40.366.10">
    <property type="entry name" value="Malonyl-Coenzyme A Acyl Carrier Protein, domain 2"/>
    <property type="match status" value="2"/>
</dbReference>
<evidence type="ECO:0000259" key="7">
    <source>
        <dbReference type="PROSITE" id="PS52004"/>
    </source>
</evidence>
<dbReference type="NCBIfam" id="TIGR04532">
    <property type="entry name" value="PT_fungal_PKS"/>
    <property type="match status" value="1"/>
</dbReference>
<feature type="compositionally biased region" description="Low complexity" evidence="5">
    <location>
        <begin position="1665"/>
        <end position="1679"/>
    </location>
</feature>
<dbReference type="Pfam" id="PF00109">
    <property type="entry name" value="ketoacyl-synt"/>
    <property type="match status" value="1"/>
</dbReference>
<dbReference type="InterPro" id="IPR001031">
    <property type="entry name" value="Thioesterase"/>
</dbReference>
<feature type="region of interest" description="Disordered" evidence="5">
    <location>
        <begin position="1991"/>
        <end position="2024"/>
    </location>
</feature>
<dbReference type="Gene3D" id="3.40.47.10">
    <property type="match status" value="1"/>
</dbReference>
<dbReference type="Pfam" id="PF14765">
    <property type="entry name" value="PS-DH"/>
    <property type="match status" value="1"/>
</dbReference>
<dbReference type="InterPro" id="IPR030918">
    <property type="entry name" value="PT_fungal_PKS"/>
</dbReference>
<dbReference type="SUPFAM" id="SSF53474">
    <property type="entry name" value="alpha/beta-Hydrolases"/>
    <property type="match status" value="1"/>
</dbReference>
<dbReference type="SUPFAM" id="SSF52151">
    <property type="entry name" value="FabD/lysophospholipase-like"/>
    <property type="match status" value="1"/>
</dbReference>
<dbReference type="InterPro" id="IPR014030">
    <property type="entry name" value="Ketoacyl_synth_N"/>
</dbReference>
<dbReference type="InterPro" id="IPR049551">
    <property type="entry name" value="PKS_DH_C"/>
</dbReference>
<dbReference type="Gene3D" id="1.10.1200.10">
    <property type="entry name" value="ACP-like"/>
    <property type="match status" value="2"/>
</dbReference>
<feature type="compositionally biased region" description="Basic and acidic residues" evidence="5">
    <location>
        <begin position="1841"/>
        <end position="1851"/>
    </location>
</feature>
<reference evidence="9" key="2">
    <citation type="journal article" date="2023" name="IMA Fungus">
        <title>Comparative genomic study of the Penicillium genus elucidates a diverse pangenome and 15 lateral gene transfer events.</title>
        <authorList>
            <person name="Petersen C."/>
            <person name="Sorensen T."/>
            <person name="Nielsen M.R."/>
            <person name="Sondergaard T.E."/>
            <person name="Sorensen J.L."/>
            <person name="Fitzpatrick D.A."/>
            <person name="Frisvad J.C."/>
            <person name="Nielsen K.L."/>
        </authorList>
    </citation>
    <scope>NUCLEOTIDE SEQUENCE</scope>
    <source>
        <strain evidence="9">IBT 20477</strain>
    </source>
</reference>
<keyword evidence="1" id="KW-0596">Phosphopantetheine</keyword>
<dbReference type="InterPro" id="IPR049900">
    <property type="entry name" value="PKS_mFAS_DH"/>
</dbReference>
<keyword evidence="3" id="KW-0808">Transferase</keyword>
<dbReference type="GO" id="GO:0030639">
    <property type="term" value="P:polyketide biosynthetic process"/>
    <property type="evidence" value="ECO:0007669"/>
    <property type="project" value="UniProtKB-ARBA"/>
</dbReference>
<feature type="domain" description="PKS/mFAS DH" evidence="8">
    <location>
        <begin position="1310"/>
        <end position="1621"/>
    </location>
</feature>
<organism evidence="9 10">
    <name type="scientific">Penicillium cf. viridicatum</name>
    <dbReference type="NCBI Taxonomy" id="2972119"/>
    <lineage>
        <taxon>Eukaryota</taxon>
        <taxon>Fungi</taxon>
        <taxon>Dikarya</taxon>
        <taxon>Ascomycota</taxon>
        <taxon>Pezizomycotina</taxon>
        <taxon>Eurotiomycetes</taxon>
        <taxon>Eurotiomycetidae</taxon>
        <taxon>Eurotiales</taxon>
        <taxon>Aspergillaceae</taxon>
        <taxon>Penicillium</taxon>
    </lineage>
</organism>
<dbReference type="SUPFAM" id="SSF55048">
    <property type="entry name" value="Probable ACP-binding domain of malonyl-CoA ACP transacylase"/>
    <property type="match status" value="1"/>
</dbReference>
<evidence type="ECO:0000256" key="5">
    <source>
        <dbReference type="SAM" id="MobiDB-lite"/>
    </source>
</evidence>
<evidence type="ECO:0000256" key="3">
    <source>
        <dbReference type="ARBA" id="ARBA00022679"/>
    </source>
</evidence>
<feature type="domain" description="Carrier" evidence="6">
    <location>
        <begin position="1703"/>
        <end position="1782"/>
    </location>
</feature>
<dbReference type="InterPro" id="IPR029058">
    <property type="entry name" value="AB_hydrolase_fold"/>
</dbReference>
<dbReference type="PROSITE" id="PS52019">
    <property type="entry name" value="PKS_MFAS_DH"/>
    <property type="match status" value="1"/>
</dbReference>
<feature type="active site" description="Proton acceptor; for dehydratase activity" evidence="4">
    <location>
        <position position="1342"/>
    </location>
</feature>
<evidence type="ECO:0000259" key="8">
    <source>
        <dbReference type="PROSITE" id="PS52019"/>
    </source>
</evidence>
<sequence>MMKPETHIFLFGDQTYDFVPDLRRLLSCRSKPILAAFLEQSHFVIRAQSNLWCSSAERQASRSSSLSHLLQKYCEGSLSPAFQVSLHALTQLGSFICHYEEPGAVYPSPGSTYLIGLCTGSLAAAAIASSSSLSELLPAAVHTVQVALRLGLLAVDVRDRIGRPEAGQPNEWSMLFFGLDEQTAIPALEEFIRTKCVSELSRPFVSAQAGKALTISGNPAVLEDLRSAPVFAQYRSKPIPIFLPAHGNHLFSKKDVETILETTVPAQWSGFNAKLPAISGATGMPVWAGGFVALLERALGDCLLESIRWDKVVGNFRSLVGGSGAEAITITPIATNLEQNLSASLKELANIQVQLLDGLQETGFQSTPRAKSKLAIVGMSGRFPESPTPEAFWEMLYEGLDVCKEVPQKRWDWRTHVTADGKGHNLGGTKWGCWLDFADQFDPRFFSISPKEAPQMDPAQRMALMTTYEALQGAGFVSNTTPSSQQDRVGVFHGVTSNDYLECNSGQYIDTYFITGGNRAFIPGRINFCFEFTGPSYTNDTACSSSLAAIHLACNSIWRGDCDTAIAGGTNMCINPDGHTGLDKGFFLSRTGNCKPFDDGADGYCRGEAVATVVIKRLEDAIAEKDPILGVILDVKTNHSSMADSMTRPHVEAQVDNMNSVLSTVNVDPSEVSYVEMHGTGTQVGDAVEMASVLGVFAKDETARSPENPLHVGTVKANIGHGEGVSGISSLCKVLLMMKHNTIPPHCGIKPGSRINRNYPDLPARNVHIPFGPTPWKRGHSTRKALINNFSAAGGNTALLLEDAPVLSPPEGQDPRTSHIVTVSGHVAAALKKNLESLVTYIRKQEQNPGISLAQLSWTTTARRQQHVFRVSATGANLTEIANKLQTALDRGDGSTRPKAKPKILFAFTGQGAQYMAMGQQLLDTYPGFRSDVEHFDFMAQGLGFPSFIQILLQKDGSIDQYPPVTVQLAITAIQMALANLLISFGIRPHSVTGHSLGFYAALQVAGVLTIADTLFLVGRRAQLLQEFCQQGTHAMLALKAPRHAVTQLLANQQCEIACVNGPEDLVISGSNAQIQAAKAIFAQNRITSTLLKVPFAFHSAQVDPILAPFTAAAAGARFHAPTLPVLCPLTGSVVQTDGIFDVEYLARHCREAVDMAGALLAGQSAKVIDPKTFTVEVGPHPVVCGMVRGTLGAEMRTLPILQRGASVWPNLTAALQALYEAGADIDWGVYHAPFSAAHSVLELPAYGWDLKSYWIDYENDWCIYKPHGRHITDTESKASAPKPLNKATTPAPPKATRPLVPEPQTSTVHRKVEENTTGGQIRVVFEGDISRADIKDLAAGHIVNGIPFTVPSWFADMALVVGKYVHQRFAPDRSIILDVADVVADKVLVPHARGPQPVRVSLNAQFTENMPKSLREGKIEFYSVDAKGNTTSRHGYGVLRFADTSLFKTVQASIPDYQSRIQQLRNDLSQDELFRYNKKSGYRLMSRVADFGPDYKLLDDLVVNENTLEATCIVNFATVTPGGSFAAHPGCVDAITQVGGFAINARECMDLDVEVFISHGWQGLQLYEEIKTDRKYEVYVQMYADGHEFYRGDTVVLDQGKLVAFFKGVTVQRMLRKYQKVVTQSLHQKSGSTKKAENGTPRAPAAAPLKEPVEARPVAPPTPVAVQPQQPKPVVKPVASHQSEISVPKAPAVPSSEPKTSKPAPPVIAQVMAIVAEESGISEDELTDDSNFADIGIDSLCSMVIGSRLREDLHLDLAADFSIFVNCPTVKQLKDFLIELDGGSESSAAPHDEPIELAVQAKHVEVEPIEEPVLISAPISTDSTRPASFSSFAPSVREFKATTKSDDESTRVPSYNPSSSSGSDLKAPLAVAANETSRYDIDFHSAALADHACSSKPRSEPRPKEAAMASTLVQNALAIVSDESGLSLEDLTDDSNFADIGVDSLCSMVIQSRLREELAVDLDTDFSIFINCPTVADLKVFLANTEEGDSGLQDTSISAFDSPETSSLITPDDSASDVDSDVDPTKNLSSECRAATSVILQGIPKLAPKTLFLLPDGSGSATSYVQIPRLSADVALVGLNCPYVRSPEELNCTPASMVSSFCDEIRRRQPIGPYHLGGWSAGGAFAFACASHLIQSGAEVHSLIIIDSPVPRKLGTLPSGFYEYCGRRGLFGTEIPPASLIPHFLRTMETMLPYKAVPLLTGRMPNVGLIWASETVMDANDAPDLGLKMGRDHFMLKRREDFGPDGWDKLLPGADFLLHRVAADHFTMMQKKHAGQIRNLIDRVLAQS</sequence>
<dbReference type="Pfam" id="PF02801">
    <property type="entry name" value="Ketoacyl-synt_C"/>
    <property type="match status" value="1"/>
</dbReference>
<gene>
    <name evidence="9" type="ORF">N7449_009689</name>
</gene>
<dbReference type="Pfam" id="PF00698">
    <property type="entry name" value="Acyl_transf_1"/>
    <property type="match status" value="1"/>
</dbReference>
<feature type="domain" description="Ketosynthase family 3 (KS3)" evidence="7">
    <location>
        <begin position="371"/>
        <end position="803"/>
    </location>
</feature>
<dbReference type="SMART" id="SM00827">
    <property type="entry name" value="PKS_AT"/>
    <property type="match status" value="1"/>
</dbReference>